<dbReference type="RefSeq" id="WP_163384151.1">
    <property type="nucleotide sequence ID" value="NZ_JAUFQS010000004.1"/>
</dbReference>
<accession>A0ABT8C4G6</accession>
<gene>
    <name evidence="1" type="ORF">QWZ15_05505</name>
</gene>
<dbReference type="InterPro" id="IPR025316">
    <property type="entry name" value="DUF4221"/>
</dbReference>
<dbReference type="Pfam" id="PF13970">
    <property type="entry name" value="DUF4221"/>
    <property type="match status" value="1"/>
</dbReference>
<evidence type="ECO:0000313" key="1">
    <source>
        <dbReference type="EMBL" id="MDN3687272.1"/>
    </source>
</evidence>
<proteinExistence type="predicted"/>
<dbReference type="EMBL" id="JAUFQS010000004">
    <property type="protein sequence ID" value="MDN3687272.1"/>
    <property type="molecule type" value="Genomic_DNA"/>
</dbReference>
<evidence type="ECO:0000313" key="2">
    <source>
        <dbReference type="Proteomes" id="UP001236663"/>
    </source>
</evidence>
<dbReference type="Proteomes" id="UP001236663">
    <property type="component" value="Unassembled WGS sequence"/>
</dbReference>
<protein>
    <submittedName>
        <fullName evidence="1">DUF4221 family protein</fullName>
    </submittedName>
</protein>
<dbReference type="InterPro" id="IPR011048">
    <property type="entry name" value="Haem_d1_sf"/>
</dbReference>
<sequence>MKYFLIFGLFIALAACQSSENQSNSGDQFTLKMDTVMVHPGEEILFLNWGLRPAKLGPDKKYLYNFNFQEYTIEKIDLDELKFVSKITLDKEGPNGVGSNFIGLDLIGADRFLISAYRQDNIVDQEGKKISQFDFSKIGTDTDKLEEGDYVQLPLSISTDGNRFTGLVTNWEKKTAKLVLLNREQNQLKKFEVPEIEKASKFEVMLNDGEMMMGLGTHRFGQKEAGRIIFGTGVSHKLYVLDPEAEEFRLVSYTSELLPPEKSGEYPAEVSSQSEMRNVHEKIQSDINYLGPVWDEQKQVYYRLAFRMKFDDSQPIPEGRMMRKPVGRTFT</sequence>
<comment type="caution">
    <text evidence="1">The sequence shown here is derived from an EMBL/GenBank/DDBJ whole genome shotgun (WGS) entry which is preliminary data.</text>
</comment>
<dbReference type="PROSITE" id="PS51257">
    <property type="entry name" value="PROKAR_LIPOPROTEIN"/>
    <property type="match status" value="1"/>
</dbReference>
<keyword evidence="2" id="KW-1185">Reference proteome</keyword>
<organism evidence="1 2">
    <name type="scientific">Cyclobacterium jeungdonense</name>
    <dbReference type="NCBI Taxonomy" id="708087"/>
    <lineage>
        <taxon>Bacteria</taxon>
        <taxon>Pseudomonadati</taxon>
        <taxon>Bacteroidota</taxon>
        <taxon>Cytophagia</taxon>
        <taxon>Cytophagales</taxon>
        <taxon>Cyclobacteriaceae</taxon>
        <taxon>Cyclobacterium</taxon>
    </lineage>
</organism>
<name>A0ABT8C4G6_9BACT</name>
<reference evidence="2" key="1">
    <citation type="journal article" date="2019" name="Int. J. Syst. Evol. Microbiol.">
        <title>The Global Catalogue of Microorganisms (GCM) 10K type strain sequencing project: providing services to taxonomists for standard genome sequencing and annotation.</title>
        <authorList>
            <consortium name="The Broad Institute Genomics Platform"/>
            <consortium name="The Broad Institute Genome Sequencing Center for Infectious Disease"/>
            <person name="Wu L."/>
            <person name="Ma J."/>
        </authorList>
    </citation>
    <scope>NUCLEOTIDE SEQUENCE [LARGE SCALE GENOMIC DNA]</scope>
    <source>
        <strain evidence="2">CECT 7706</strain>
    </source>
</reference>
<dbReference type="SUPFAM" id="SSF51004">
    <property type="entry name" value="C-terminal (heme d1) domain of cytochrome cd1-nitrite reductase"/>
    <property type="match status" value="1"/>
</dbReference>